<feature type="compositionally biased region" description="Basic residues" evidence="1">
    <location>
        <begin position="228"/>
        <end position="240"/>
    </location>
</feature>
<keyword evidence="2" id="KW-1185">Reference proteome</keyword>
<evidence type="ECO:0000256" key="1">
    <source>
        <dbReference type="SAM" id="MobiDB-lite"/>
    </source>
</evidence>
<name>A0AA97K7U7_EUBMA</name>
<dbReference type="GeneID" id="129340025"/>
<proteinExistence type="predicted"/>
<dbReference type="Proteomes" id="UP001190640">
    <property type="component" value="Chromosome 12"/>
</dbReference>
<accession>A0AA97K7U7</accession>
<sequence>MRAGSGPPARRRPQRSEGSRLGLASRSGCCPRAGQGDLSRQGPCRQCLWAGAEGRSEPAQRRVRQGRGGARGRICRGPPPRKRGPAGEAELHLAVAASETRAVRQPGTAEDEQGGARDRCPLGPRGGSKRRGGATRILPPGSAPGGLVRGSRSSSKRQTRMGPAARAWLCSPSRPPRGRKRRPPGPRAPQRAPGGGPSAATWPPPPPSRSPLVPRGASNPPPPAPERTRRRRPVGRRRRYGAPWRLRGERLGGAESCASAGALAREAEEGPPPAPGAPEVELERGGGRQKRCSRRARGRPRVGRGLQSGRQRLRPCSLARVPCGLQAPDAQGPPRLFGLRCCAA</sequence>
<gene>
    <name evidence="3" type="primary">LOC129340025</name>
</gene>
<protein>
    <submittedName>
        <fullName evidence="3">Proline-rich proteoglycan 2-like</fullName>
    </submittedName>
</protein>
<dbReference type="AlphaFoldDB" id="A0AA97K7U7"/>
<organism evidence="2 3">
    <name type="scientific">Eublepharis macularius</name>
    <name type="common">Leopard gecko</name>
    <name type="synonym">Cyrtodactylus macularius</name>
    <dbReference type="NCBI Taxonomy" id="481883"/>
    <lineage>
        <taxon>Eukaryota</taxon>
        <taxon>Metazoa</taxon>
        <taxon>Chordata</taxon>
        <taxon>Craniata</taxon>
        <taxon>Vertebrata</taxon>
        <taxon>Euteleostomi</taxon>
        <taxon>Lepidosauria</taxon>
        <taxon>Squamata</taxon>
        <taxon>Bifurcata</taxon>
        <taxon>Gekkota</taxon>
        <taxon>Eublepharidae</taxon>
        <taxon>Eublepharinae</taxon>
        <taxon>Eublepharis</taxon>
    </lineage>
</organism>
<dbReference type="RefSeq" id="XP_054850544.1">
    <property type="nucleotide sequence ID" value="XM_054994569.1"/>
</dbReference>
<dbReference type="KEGG" id="emc:129340025"/>
<evidence type="ECO:0000313" key="3">
    <source>
        <dbReference type="RefSeq" id="XP_054850544.1"/>
    </source>
</evidence>
<feature type="region of interest" description="Disordered" evidence="1">
    <location>
        <begin position="1"/>
        <end position="313"/>
    </location>
</feature>
<evidence type="ECO:0000313" key="2">
    <source>
        <dbReference type="Proteomes" id="UP001190640"/>
    </source>
</evidence>
<feature type="compositionally biased region" description="Basic residues" evidence="1">
    <location>
        <begin position="287"/>
        <end position="302"/>
    </location>
</feature>
<reference evidence="3" key="1">
    <citation type="submission" date="2025-08" db="UniProtKB">
        <authorList>
            <consortium name="RefSeq"/>
        </authorList>
    </citation>
    <scope>IDENTIFICATION</scope>
    <source>
        <tissue evidence="3">Blood</tissue>
    </source>
</reference>